<reference evidence="1" key="1">
    <citation type="submission" date="2014-05" db="EMBL/GenBank/DDBJ databases">
        <title>The transcriptome of the halophilic microalga Tetraselmis sp. GSL018 isolated from the Great Salt Lake, Utah.</title>
        <authorList>
            <person name="Jinkerson R.E."/>
            <person name="D'Adamo S."/>
            <person name="Posewitz M.C."/>
        </authorList>
    </citation>
    <scope>NUCLEOTIDE SEQUENCE</scope>
    <source>
        <strain evidence="1">GSL018</strain>
    </source>
</reference>
<accession>A0A061RRT4</accession>
<name>A0A061RRT4_9CHLO</name>
<protein>
    <submittedName>
        <fullName evidence="1">Uncharacterized protein</fullName>
    </submittedName>
</protein>
<sequence>GGVLFVSAGSLPPSRAVRERFCLSVAFAQGRNCCPVAGVWRIVGYFGTADC</sequence>
<evidence type="ECO:0000313" key="1">
    <source>
        <dbReference type="EMBL" id="JAC73499.1"/>
    </source>
</evidence>
<gene>
    <name evidence="1" type="ORF">TSPGSL018_28751</name>
</gene>
<dbReference type="AlphaFoldDB" id="A0A061RRT4"/>
<organism evidence="1">
    <name type="scientific">Tetraselmis sp. GSL018</name>
    <dbReference type="NCBI Taxonomy" id="582737"/>
    <lineage>
        <taxon>Eukaryota</taxon>
        <taxon>Viridiplantae</taxon>
        <taxon>Chlorophyta</taxon>
        <taxon>core chlorophytes</taxon>
        <taxon>Chlorodendrophyceae</taxon>
        <taxon>Chlorodendrales</taxon>
        <taxon>Chlorodendraceae</taxon>
        <taxon>Tetraselmis</taxon>
    </lineage>
</organism>
<feature type="non-terminal residue" evidence="1">
    <location>
        <position position="1"/>
    </location>
</feature>
<dbReference type="EMBL" id="GBEZ01012382">
    <property type="protein sequence ID" value="JAC73499.1"/>
    <property type="molecule type" value="Transcribed_RNA"/>
</dbReference>
<proteinExistence type="predicted"/>